<evidence type="ECO:0000313" key="4">
    <source>
        <dbReference type="Proteomes" id="UP000077266"/>
    </source>
</evidence>
<accession>A0A166MRM2</accession>
<dbReference type="InParanoid" id="A0A166MRM2"/>
<feature type="domain" description="Aldos-2-ulose dehydratase beta-propeller" evidence="2">
    <location>
        <begin position="126"/>
        <end position="157"/>
    </location>
</feature>
<evidence type="ECO:0000256" key="1">
    <source>
        <dbReference type="SAM" id="MobiDB-lite"/>
    </source>
</evidence>
<gene>
    <name evidence="3" type="ORF">EXIGLDRAFT_847632</name>
</gene>
<dbReference type="SUPFAM" id="SSF69318">
    <property type="entry name" value="Integrin alpha N-terminal domain"/>
    <property type="match status" value="1"/>
</dbReference>
<dbReference type="OrthoDB" id="5378718at2759"/>
<keyword evidence="4" id="KW-1185">Reference proteome</keyword>
<sequence length="158" mass="17050">MCGGHATVAHSDSSASNDTTETLTAAPLPDGYWVQAFQFSKNIAESPDIIAYGLGFIGAPSVIRLYTNPKNDSRQAGWKVSEIASLDFPVGMTTADLTGDGLNDIIICDRYGPSMTNLWDAKTQDGGRVRWLKNPGKRVGTAFWEAHKIGNSTGMHRC</sequence>
<proteinExistence type="predicted"/>
<name>A0A166MRM2_EXIGL</name>
<feature type="compositionally biased region" description="Polar residues" evidence="1">
    <location>
        <begin position="10"/>
        <end position="21"/>
    </location>
</feature>
<dbReference type="InterPro" id="IPR054583">
    <property type="entry name" value="Beta-prop_AUDH"/>
</dbReference>
<feature type="non-terminal residue" evidence="3">
    <location>
        <position position="158"/>
    </location>
</feature>
<dbReference type="Pfam" id="PF22301">
    <property type="entry name" value="AUDH_beta_propeller"/>
    <property type="match status" value="1"/>
</dbReference>
<dbReference type="Proteomes" id="UP000077266">
    <property type="component" value="Unassembled WGS sequence"/>
</dbReference>
<protein>
    <recommendedName>
        <fullName evidence="2">Aldos-2-ulose dehydratase beta-propeller domain-containing protein</fullName>
    </recommendedName>
</protein>
<dbReference type="AlphaFoldDB" id="A0A166MRM2"/>
<organism evidence="3 4">
    <name type="scientific">Exidia glandulosa HHB12029</name>
    <dbReference type="NCBI Taxonomy" id="1314781"/>
    <lineage>
        <taxon>Eukaryota</taxon>
        <taxon>Fungi</taxon>
        <taxon>Dikarya</taxon>
        <taxon>Basidiomycota</taxon>
        <taxon>Agaricomycotina</taxon>
        <taxon>Agaricomycetes</taxon>
        <taxon>Auriculariales</taxon>
        <taxon>Exidiaceae</taxon>
        <taxon>Exidia</taxon>
    </lineage>
</organism>
<evidence type="ECO:0000259" key="2">
    <source>
        <dbReference type="Pfam" id="PF22301"/>
    </source>
</evidence>
<reference evidence="3 4" key="1">
    <citation type="journal article" date="2016" name="Mol. Biol. Evol.">
        <title>Comparative Genomics of Early-Diverging Mushroom-Forming Fungi Provides Insights into the Origins of Lignocellulose Decay Capabilities.</title>
        <authorList>
            <person name="Nagy L.G."/>
            <person name="Riley R."/>
            <person name="Tritt A."/>
            <person name="Adam C."/>
            <person name="Daum C."/>
            <person name="Floudas D."/>
            <person name="Sun H."/>
            <person name="Yadav J.S."/>
            <person name="Pangilinan J."/>
            <person name="Larsson K.H."/>
            <person name="Matsuura K."/>
            <person name="Barry K."/>
            <person name="Labutti K."/>
            <person name="Kuo R."/>
            <person name="Ohm R.A."/>
            <person name="Bhattacharya S.S."/>
            <person name="Shirouzu T."/>
            <person name="Yoshinaga Y."/>
            <person name="Martin F.M."/>
            <person name="Grigoriev I.V."/>
            <person name="Hibbett D.S."/>
        </authorList>
    </citation>
    <scope>NUCLEOTIDE SEQUENCE [LARGE SCALE GENOMIC DNA]</scope>
    <source>
        <strain evidence="3 4">HHB12029</strain>
    </source>
</reference>
<evidence type="ECO:0000313" key="3">
    <source>
        <dbReference type="EMBL" id="KZV78323.1"/>
    </source>
</evidence>
<feature type="region of interest" description="Disordered" evidence="1">
    <location>
        <begin position="1"/>
        <end position="21"/>
    </location>
</feature>
<dbReference type="EMBL" id="KV426954">
    <property type="protein sequence ID" value="KZV78323.1"/>
    <property type="molecule type" value="Genomic_DNA"/>
</dbReference>
<dbReference type="InterPro" id="IPR028994">
    <property type="entry name" value="Integrin_alpha_N"/>
</dbReference>